<dbReference type="EMBL" id="LN899819">
    <property type="protein sequence ID" value="CUV13116.1"/>
    <property type="molecule type" value="Genomic_DNA"/>
</dbReference>
<evidence type="ECO:0000313" key="2">
    <source>
        <dbReference type="EMBL" id="CUV13116.1"/>
    </source>
</evidence>
<dbReference type="AlphaFoldDB" id="A0A0S4TSZ2"/>
<organism evidence="2">
    <name type="scientific">Ralstonia solanacearum</name>
    <name type="common">Pseudomonas solanacearum</name>
    <dbReference type="NCBI Taxonomy" id="305"/>
    <lineage>
        <taxon>Bacteria</taxon>
        <taxon>Pseudomonadati</taxon>
        <taxon>Pseudomonadota</taxon>
        <taxon>Betaproteobacteria</taxon>
        <taxon>Burkholderiales</taxon>
        <taxon>Burkholderiaceae</taxon>
        <taxon>Ralstonia</taxon>
        <taxon>Ralstonia solanacearum species complex</taxon>
    </lineage>
</organism>
<name>A0A0S4TSZ2_RALSL</name>
<evidence type="ECO:0000256" key="1">
    <source>
        <dbReference type="SAM" id="MobiDB-lite"/>
    </source>
</evidence>
<accession>A0A0S4TSZ2</accession>
<protein>
    <submittedName>
        <fullName evidence="2">Uncharacterized protein</fullName>
    </submittedName>
</protein>
<proteinExistence type="predicted"/>
<feature type="compositionally biased region" description="Basic and acidic residues" evidence="1">
    <location>
        <begin position="48"/>
        <end position="61"/>
    </location>
</feature>
<feature type="region of interest" description="Disordered" evidence="1">
    <location>
        <begin position="43"/>
        <end position="65"/>
    </location>
</feature>
<sequence>MPGPAEIAVAAALSRRAMLNIPLMAFSTDRLNAVGETGSALPMSSRTLVERRSSPCRDAKTTRTSGKSAAQSCATFSALLESELKRRRTIGSIKLISGDVDSDSLPSQQDQRATGIVQCKSGISVFAHWSIADAREKRAAAKRRSQAMRDWPASHQLYLFDDSGECPDSLVAIR</sequence>
<gene>
    <name evidence="2" type="ORF">RUN39_v1_520020</name>
</gene>
<reference evidence="2" key="1">
    <citation type="submission" date="2015-10" db="EMBL/GenBank/DDBJ databases">
        <authorList>
            <person name="Gilbert D.G."/>
        </authorList>
    </citation>
    <scope>NUCLEOTIDE SEQUENCE</scope>
    <source>
        <strain evidence="2">Phyl III-seqv23</strain>
    </source>
</reference>